<dbReference type="Pfam" id="PF00497">
    <property type="entry name" value="SBP_bac_3"/>
    <property type="match status" value="1"/>
</dbReference>
<comment type="caution">
    <text evidence="4">The sequence shown here is derived from an EMBL/GenBank/DDBJ whole genome shotgun (WGS) entry which is preliminary data.</text>
</comment>
<feature type="signal peptide" evidence="2">
    <location>
        <begin position="1"/>
        <end position="26"/>
    </location>
</feature>
<dbReference type="Proteomes" id="UP000664601">
    <property type="component" value="Unassembled WGS sequence"/>
</dbReference>
<dbReference type="InterPro" id="IPR001638">
    <property type="entry name" value="Solute-binding_3/MltF_N"/>
</dbReference>
<sequence>MMGKNVFVKKLAFLGVVALSSVMLTACGNNDDEATGDSSNAANDDVQVVRIGIGNAYNPFCYLDENEELAGYEYEVLKLVDEKLPQYEFSYEPTEFSNILVGLDTGSYDMGVHGFGWNEERDQKYLYSETPSVTTGGYVILGAEGQDFETMDDLAGKKVQVKTGGNVSNLLEAYNKENPDKAVEIVYEDSENEQIVSNLTNGVYDAYINEKIDADQWVKQFDGLEQYGENIFGDQADSGCYYLYNKDAEQMEKDISAALQELHDEGETGKLSKEYLGEDYTK</sequence>
<dbReference type="SMART" id="SM00062">
    <property type="entry name" value="PBPb"/>
    <property type="match status" value="1"/>
</dbReference>
<evidence type="ECO:0000256" key="1">
    <source>
        <dbReference type="ARBA" id="ARBA00022729"/>
    </source>
</evidence>
<evidence type="ECO:0000313" key="4">
    <source>
        <dbReference type="EMBL" id="MBO1307614.1"/>
    </source>
</evidence>
<accession>A0ABS3LDA5</accession>
<dbReference type="EMBL" id="JAFREM010000025">
    <property type="protein sequence ID" value="MBO1307614.1"/>
    <property type="molecule type" value="Genomic_DNA"/>
</dbReference>
<feature type="chain" id="PRO_5045952998" evidence="2">
    <location>
        <begin position="27"/>
        <end position="282"/>
    </location>
</feature>
<organism evidence="4 5">
    <name type="scientific">Candidatus Enterococcus moelleringii</name>
    <dbReference type="NCBI Taxonomy" id="2815325"/>
    <lineage>
        <taxon>Bacteria</taxon>
        <taxon>Bacillati</taxon>
        <taxon>Bacillota</taxon>
        <taxon>Bacilli</taxon>
        <taxon>Lactobacillales</taxon>
        <taxon>Enterococcaceae</taxon>
        <taxon>Enterococcus</taxon>
    </lineage>
</organism>
<protein>
    <submittedName>
        <fullName evidence="4">Transporter substrate-binding domain-containing protein</fullName>
    </submittedName>
</protein>
<dbReference type="SUPFAM" id="SSF53850">
    <property type="entry name" value="Periplasmic binding protein-like II"/>
    <property type="match status" value="1"/>
</dbReference>
<proteinExistence type="predicted"/>
<gene>
    <name evidence="4" type="ORF">JZO70_15670</name>
</gene>
<evidence type="ECO:0000259" key="3">
    <source>
        <dbReference type="SMART" id="SM00062"/>
    </source>
</evidence>
<keyword evidence="1 2" id="KW-0732">Signal</keyword>
<dbReference type="Gene3D" id="3.40.190.10">
    <property type="entry name" value="Periplasmic binding protein-like II"/>
    <property type="match status" value="2"/>
</dbReference>
<dbReference type="PANTHER" id="PTHR35936">
    <property type="entry name" value="MEMBRANE-BOUND LYTIC MUREIN TRANSGLYCOSYLASE F"/>
    <property type="match status" value="1"/>
</dbReference>
<feature type="domain" description="Solute-binding protein family 3/N-terminal" evidence="3">
    <location>
        <begin position="48"/>
        <end position="279"/>
    </location>
</feature>
<dbReference type="PROSITE" id="PS51257">
    <property type="entry name" value="PROKAR_LIPOPROTEIN"/>
    <property type="match status" value="1"/>
</dbReference>
<reference evidence="4 5" key="1">
    <citation type="submission" date="2021-03" db="EMBL/GenBank/DDBJ databases">
        <title>Enterococcal diversity collection.</title>
        <authorList>
            <person name="Gilmore M.S."/>
            <person name="Schwartzman J."/>
            <person name="Van Tyne D."/>
            <person name="Martin M."/>
            <person name="Earl A.M."/>
            <person name="Manson A.L."/>
            <person name="Straub T."/>
            <person name="Salamzade R."/>
            <person name="Saavedra J."/>
            <person name="Lebreton F."/>
            <person name="Prichula J."/>
            <person name="Schaufler K."/>
            <person name="Gaca A."/>
            <person name="Sgardioli B."/>
            <person name="Wagenaar J."/>
            <person name="Strong T."/>
        </authorList>
    </citation>
    <scope>NUCLEOTIDE SEQUENCE [LARGE SCALE GENOMIC DNA]</scope>
    <source>
        <strain evidence="4 5">669A</strain>
    </source>
</reference>
<evidence type="ECO:0000313" key="5">
    <source>
        <dbReference type="Proteomes" id="UP000664601"/>
    </source>
</evidence>
<dbReference type="PANTHER" id="PTHR35936:SF19">
    <property type="entry name" value="AMINO-ACID-BINDING PROTEIN YXEM-RELATED"/>
    <property type="match status" value="1"/>
</dbReference>
<dbReference type="RefSeq" id="WP_207674607.1">
    <property type="nucleotide sequence ID" value="NZ_JAFREM010000025.1"/>
</dbReference>
<keyword evidence="5" id="KW-1185">Reference proteome</keyword>
<evidence type="ECO:0000256" key="2">
    <source>
        <dbReference type="SAM" id="SignalP"/>
    </source>
</evidence>
<name>A0ABS3LDA5_9ENTE</name>